<dbReference type="EMBL" id="MSFK01000037">
    <property type="protein sequence ID" value="PWY71120.1"/>
    <property type="molecule type" value="Genomic_DNA"/>
</dbReference>
<feature type="compositionally biased region" description="Basic and acidic residues" evidence="1">
    <location>
        <begin position="97"/>
        <end position="112"/>
    </location>
</feature>
<organism evidence="2 3">
    <name type="scientific">Aspergillus sclerotioniger CBS 115572</name>
    <dbReference type="NCBI Taxonomy" id="1450535"/>
    <lineage>
        <taxon>Eukaryota</taxon>
        <taxon>Fungi</taxon>
        <taxon>Dikarya</taxon>
        <taxon>Ascomycota</taxon>
        <taxon>Pezizomycotina</taxon>
        <taxon>Eurotiomycetes</taxon>
        <taxon>Eurotiomycetidae</taxon>
        <taxon>Eurotiales</taxon>
        <taxon>Aspergillaceae</taxon>
        <taxon>Aspergillus</taxon>
        <taxon>Aspergillus subgen. Circumdati</taxon>
    </lineage>
</organism>
<feature type="region of interest" description="Disordered" evidence="1">
    <location>
        <begin position="94"/>
        <end position="139"/>
    </location>
</feature>
<keyword evidence="3" id="KW-1185">Reference proteome</keyword>
<protein>
    <submittedName>
        <fullName evidence="2">Uncharacterized protein</fullName>
    </submittedName>
</protein>
<gene>
    <name evidence="2" type="ORF">BO94DRAFT_265156</name>
</gene>
<evidence type="ECO:0000313" key="3">
    <source>
        <dbReference type="Proteomes" id="UP000246702"/>
    </source>
</evidence>
<evidence type="ECO:0000313" key="2">
    <source>
        <dbReference type="EMBL" id="PWY71120.1"/>
    </source>
</evidence>
<accession>A0A317VGY6</accession>
<sequence>MCQLDRTFTFLSALTARIPGQYLVTCPGIEGSNPTGRIPARPHHHHQPPVFPSVEIIHRDQHDRIQPQLNNSHQAINLPSYLFFFLFTNPAQPSVAPKDRTTSPTRSDHDTSCHQPRLHPIPTTTLHPSNNSPKSSASYWPRHRTIAQISRIHPPTRDVTPDMTYTEVKRIW</sequence>
<dbReference type="Proteomes" id="UP000246702">
    <property type="component" value="Unassembled WGS sequence"/>
</dbReference>
<comment type="caution">
    <text evidence="2">The sequence shown here is derived from an EMBL/GenBank/DDBJ whole genome shotgun (WGS) entry which is preliminary data.</text>
</comment>
<dbReference type="RefSeq" id="XP_025462875.1">
    <property type="nucleotide sequence ID" value="XM_025606515.1"/>
</dbReference>
<feature type="compositionally biased region" description="Polar residues" evidence="1">
    <location>
        <begin position="122"/>
        <end position="138"/>
    </location>
</feature>
<reference evidence="2 3" key="1">
    <citation type="submission" date="2016-12" db="EMBL/GenBank/DDBJ databases">
        <title>The genomes of Aspergillus section Nigri reveals drivers in fungal speciation.</title>
        <authorList>
            <consortium name="DOE Joint Genome Institute"/>
            <person name="Vesth T.C."/>
            <person name="Nybo J."/>
            <person name="Theobald S."/>
            <person name="Brandl J."/>
            <person name="Frisvad J.C."/>
            <person name="Nielsen K.F."/>
            <person name="Lyhne E.K."/>
            <person name="Kogle M.E."/>
            <person name="Kuo A."/>
            <person name="Riley R."/>
            <person name="Clum A."/>
            <person name="Nolan M."/>
            <person name="Lipzen A."/>
            <person name="Salamov A."/>
            <person name="Henrissat B."/>
            <person name="Wiebenga A."/>
            <person name="De Vries R.P."/>
            <person name="Grigoriev I.V."/>
            <person name="Mortensen U.H."/>
            <person name="Andersen M.R."/>
            <person name="Baker S.E."/>
        </authorList>
    </citation>
    <scope>NUCLEOTIDE SEQUENCE [LARGE SCALE GENOMIC DNA]</scope>
    <source>
        <strain evidence="2 3">CBS 115572</strain>
    </source>
</reference>
<evidence type="ECO:0000256" key="1">
    <source>
        <dbReference type="SAM" id="MobiDB-lite"/>
    </source>
</evidence>
<name>A0A317VGY6_9EURO</name>
<dbReference type="GeneID" id="37108658"/>
<dbReference type="AlphaFoldDB" id="A0A317VGY6"/>
<proteinExistence type="predicted"/>